<keyword evidence="2" id="KW-1185">Reference proteome</keyword>
<dbReference type="InterPro" id="IPR032675">
    <property type="entry name" value="LRR_dom_sf"/>
</dbReference>
<name>T0RA96_SAPDV</name>
<accession>T0RA96</accession>
<evidence type="ECO:0008006" key="3">
    <source>
        <dbReference type="Google" id="ProtNLM"/>
    </source>
</evidence>
<dbReference type="SUPFAM" id="SSF52047">
    <property type="entry name" value="RNI-like"/>
    <property type="match status" value="1"/>
</dbReference>
<reference evidence="1 2" key="1">
    <citation type="submission" date="2012-04" db="EMBL/GenBank/DDBJ databases">
        <title>The Genome Sequence of Saprolegnia declina VS20.</title>
        <authorList>
            <consortium name="The Broad Institute Genome Sequencing Platform"/>
            <person name="Russ C."/>
            <person name="Nusbaum C."/>
            <person name="Tyler B."/>
            <person name="van West P."/>
            <person name="Dieguez-Uribeondo J."/>
            <person name="de Bruijn I."/>
            <person name="Tripathy S."/>
            <person name="Jiang R."/>
            <person name="Young S.K."/>
            <person name="Zeng Q."/>
            <person name="Gargeya S."/>
            <person name="Fitzgerald M."/>
            <person name="Haas B."/>
            <person name="Abouelleil A."/>
            <person name="Alvarado L."/>
            <person name="Arachchi H.M."/>
            <person name="Berlin A."/>
            <person name="Chapman S.B."/>
            <person name="Goldberg J."/>
            <person name="Griggs A."/>
            <person name="Gujja S."/>
            <person name="Hansen M."/>
            <person name="Howarth C."/>
            <person name="Imamovic A."/>
            <person name="Larimer J."/>
            <person name="McCowen C."/>
            <person name="Montmayeur A."/>
            <person name="Murphy C."/>
            <person name="Neiman D."/>
            <person name="Pearson M."/>
            <person name="Priest M."/>
            <person name="Roberts A."/>
            <person name="Saif S."/>
            <person name="Shea T."/>
            <person name="Sisk P."/>
            <person name="Sykes S."/>
            <person name="Wortman J."/>
            <person name="Nusbaum C."/>
            <person name="Birren B."/>
        </authorList>
    </citation>
    <scope>NUCLEOTIDE SEQUENCE [LARGE SCALE GENOMIC DNA]</scope>
    <source>
        <strain evidence="1 2">VS20</strain>
    </source>
</reference>
<dbReference type="EMBL" id="JH767231">
    <property type="protein sequence ID" value="EQC26437.1"/>
    <property type="molecule type" value="Genomic_DNA"/>
</dbReference>
<protein>
    <recommendedName>
        <fullName evidence="3">F-box domain-containing protein</fullName>
    </recommendedName>
</protein>
<organism evidence="1 2">
    <name type="scientific">Saprolegnia diclina (strain VS20)</name>
    <dbReference type="NCBI Taxonomy" id="1156394"/>
    <lineage>
        <taxon>Eukaryota</taxon>
        <taxon>Sar</taxon>
        <taxon>Stramenopiles</taxon>
        <taxon>Oomycota</taxon>
        <taxon>Saprolegniomycetes</taxon>
        <taxon>Saprolegniales</taxon>
        <taxon>Saprolegniaceae</taxon>
        <taxon>Saprolegnia</taxon>
    </lineage>
</organism>
<dbReference type="GeneID" id="19956445"/>
<dbReference type="AlphaFoldDB" id="T0RA96"/>
<evidence type="ECO:0000313" key="2">
    <source>
        <dbReference type="Proteomes" id="UP000030762"/>
    </source>
</evidence>
<dbReference type="Proteomes" id="UP000030762">
    <property type="component" value="Unassembled WGS sequence"/>
</dbReference>
<gene>
    <name evidence="1" type="ORF">SDRG_15718</name>
</gene>
<dbReference type="VEuPathDB" id="FungiDB:SDRG_15718"/>
<dbReference type="OMA" id="QCTRLRE"/>
<proteinExistence type="predicted"/>
<dbReference type="OrthoDB" id="10358420at2759"/>
<sequence length="426" mass="46965">MAASCATTAALNCNGTLIAIVQCIASSCDVPLLALHALLSRPAQFLHAWPKPSFDGLVDNQEALVRTALHVYEAVDVHDVHGFGPNFATCASTAPFGTFVSKWAPKITSMDLSISTERLDETICDALRQCTRLREVWLGASPMTTSLFQAVTTPAHHVRKLHIHTFRDYPLDWTPLVTSWLATGHANFLSLSGITPPNDQLARAIVSLRGLEVYSLDAFVQQLFALDVSLRHLTSVGLHTDVPAHIAKLLQLVDIPRLESLMLSCPMPLDPLVQYLHAAPRLEELDLRRCTLTITNEPVEEGTWPRLRIARFGDVNFGPDAFQSVLTHLSTSDRLEHVSFINCRIVGSQMEAMSAELAIWIEKGLRPLTLRDNFLDEASVALIASALNNADNSAPLTLELTENYSTISSVWDFSQPSRIVPMWLCS</sequence>
<dbReference type="RefSeq" id="XP_008620122.1">
    <property type="nucleotide sequence ID" value="XM_008621900.1"/>
</dbReference>
<dbReference type="Gene3D" id="3.80.10.10">
    <property type="entry name" value="Ribonuclease Inhibitor"/>
    <property type="match status" value="1"/>
</dbReference>
<dbReference type="InParanoid" id="T0RA96"/>
<evidence type="ECO:0000313" key="1">
    <source>
        <dbReference type="EMBL" id="EQC26437.1"/>
    </source>
</evidence>